<accession>A0A5N5L7S6</accession>
<dbReference type="PRINTS" id="PR00301">
    <property type="entry name" value="HEATSHOCK70"/>
</dbReference>
<dbReference type="PANTHER" id="PTHR34222">
    <property type="entry name" value="GAG_PRE-INTEGRS DOMAIN-CONTAINING PROTEIN"/>
    <property type="match status" value="1"/>
</dbReference>
<name>A0A5N5L7S6_9ROSI</name>
<dbReference type="EMBL" id="VDCV01000010">
    <property type="protein sequence ID" value="KAB5538824.1"/>
    <property type="molecule type" value="Genomic_DNA"/>
</dbReference>
<dbReference type="InterPro" id="IPR043129">
    <property type="entry name" value="ATPase_NBD"/>
</dbReference>
<dbReference type="Pfam" id="PF00012">
    <property type="entry name" value="HSP70"/>
    <property type="match status" value="2"/>
</dbReference>
<protein>
    <submittedName>
        <fullName evidence="4">Uncharacterized protein</fullName>
    </submittedName>
</protein>
<feature type="compositionally biased region" description="Basic and acidic residues" evidence="3">
    <location>
        <begin position="418"/>
        <end position="433"/>
    </location>
</feature>
<organism evidence="4 5">
    <name type="scientific">Salix brachista</name>
    <dbReference type="NCBI Taxonomy" id="2182728"/>
    <lineage>
        <taxon>Eukaryota</taxon>
        <taxon>Viridiplantae</taxon>
        <taxon>Streptophyta</taxon>
        <taxon>Embryophyta</taxon>
        <taxon>Tracheophyta</taxon>
        <taxon>Spermatophyta</taxon>
        <taxon>Magnoliopsida</taxon>
        <taxon>eudicotyledons</taxon>
        <taxon>Gunneridae</taxon>
        <taxon>Pentapetalae</taxon>
        <taxon>rosids</taxon>
        <taxon>fabids</taxon>
        <taxon>Malpighiales</taxon>
        <taxon>Salicaceae</taxon>
        <taxon>Saliceae</taxon>
        <taxon>Salix</taxon>
    </lineage>
</organism>
<dbReference type="InterPro" id="IPR013126">
    <property type="entry name" value="Hsp_70_fam"/>
</dbReference>
<dbReference type="PANTHER" id="PTHR34222:SF99">
    <property type="entry name" value="PROTEIN, PUTATIVE-RELATED"/>
    <property type="match status" value="1"/>
</dbReference>
<dbReference type="SUPFAM" id="SSF103511">
    <property type="entry name" value="Chlorophyll a-b binding protein"/>
    <property type="match status" value="1"/>
</dbReference>
<dbReference type="Gene3D" id="3.30.420.40">
    <property type="match status" value="2"/>
</dbReference>
<evidence type="ECO:0000313" key="5">
    <source>
        <dbReference type="Proteomes" id="UP000326939"/>
    </source>
</evidence>
<feature type="region of interest" description="Disordered" evidence="3">
    <location>
        <begin position="416"/>
        <end position="437"/>
    </location>
</feature>
<evidence type="ECO:0000256" key="1">
    <source>
        <dbReference type="ARBA" id="ARBA00022741"/>
    </source>
</evidence>
<keyword evidence="5" id="KW-1185">Reference proteome</keyword>
<evidence type="ECO:0000256" key="2">
    <source>
        <dbReference type="ARBA" id="ARBA00022840"/>
    </source>
</evidence>
<evidence type="ECO:0000313" key="4">
    <source>
        <dbReference type="EMBL" id="KAB5538824.1"/>
    </source>
</evidence>
<keyword evidence="1" id="KW-0547">Nucleotide-binding</keyword>
<feature type="region of interest" description="Disordered" evidence="3">
    <location>
        <begin position="56"/>
        <end position="76"/>
    </location>
</feature>
<keyword evidence="2" id="KW-0067">ATP-binding</keyword>
<evidence type="ECO:0000256" key="3">
    <source>
        <dbReference type="SAM" id="MobiDB-lite"/>
    </source>
</evidence>
<dbReference type="SUPFAM" id="SSF53067">
    <property type="entry name" value="Actin-like ATPase domain"/>
    <property type="match status" value="1"/>
</dbReference>
<dbReference type="AlphaFoldDB" id="A0A5N5L7S6"/>
<comment type="caution">
    <text evidence="4">The sequence shown here is derived from an EMBL/GenBank/DDBJ whole genome shotgun (WGS) entry which is preliminary data.</text>
</comment>
<dbReference type="GO" id="GO:0005524">
    <property type="term" value="F:ATP binding"/>
    <property type="evidence" value="ECO:0007669"/>
    <property type="project" value="UniProtKB-KW"/>
</dbReference>
<gene>
    <name evidence="4" type="ORF">DKX38_016357</name>
</gene>
<dbReference type="Proteomes" id="UP000326939">
    <property type="component" value="Chromosome 10"/>
</dbReference>
<sequence length="507" mass="55817">MGLDDSYSAIRGQIMLMQPLPTVKKAYALLCEEEKQRGLVEHKGNEQIHAMNVKRTGAGSGSQRHDLSRNWIPANPNSQPRKRLHCTYCEGTTHTVDKCFYLNGFPVGHALHGKKIQPRNRQKFSANMAETEPWRQSHGTPGGASNQPLQLTAEELAQLKAFLNEKSAISANYTVWGHGRAEKIPNGQGNRVTPSCDALTYTDQSIGDAGENLPLFNPINTIFGDCSRKRIKQKWKDDNGVYGRTKIAMTILDHVILLRLMLLLAGGSVQRFKCTGSPTFPAYFNDSQRQATKDAGTIAGLNVMRIINEPADSAMAYGFGLETNYNGENSPLILPWLTALAWKQTIMFDDYAVVAAQLANLEQQWSQILKGGRDPLVTTFLATPVASSLVKNRSRVSNLFSATYVPRLRGSASKRVQCKAEPDVQKNSEERKSTRNRKISNGGATWFVGTSLLPSVASLIPLFKGVSVESKSEGVMTSDAEMWNGRFAVVGVVAFAFTEYVSGRTLV</sequence>
<proteinExistence type="predicted"/>
<dbReference type="GO" id="GO:0140662">
    <property type="term" value="F:ATP-dependent protein folding chaperone"/>
    <property type="evidence" value="ECO:0007669"/>
    <property type="project" value="InterPro"/>
</dbReference>
<reference evidence="5" key="1">
    <citation type="journal article" date="2019" name="Gigascience">
        <title>De novo genome assembly of the endangered Acer yangbiense, a plant species with extremely small populations endemic to Yunnan Province, China.</title>
        <authorList>
            <person name="Yang J."/>
            <person name="Wariss H.M."/>
            <person name="Tao L."/>
            <person name="Zhang R."/>
            <person name="Yun Q."/>
            <person name="Hollingsworth P."/>
            <person name="Dao Z."/>
            <person name="Luo G."/>
            <person name="Guo H."/>
            <person name="Ma Y."/>
            <person name="Sun W."/>
        </authorList>
    </citation>
    <scope>NUCLEOTIDE SEQUENCE [LARGE SCALE GENOMIC DNA]</scope>
    <source>
        <strain evidence="5">cv. br00</strain>
    </source>
</reference>